<evidence type="ECO:0000256" key="1">
    <source>
        <dbReference type="SAM" id="SignalP"/>
    </source>
</evidence>
<protein>
    <recommendedName>
        <fullName evidence="2">Lipoprotein LPP20-like domain-containing protein</fullName>
    </recommendedName>
</protein>
<organism evidence="3 4">
    <name type="scientific">Nitrincola nitratireducens</name>
    <dbReference type="NCBI Taxonomy" id="1229521"/>
    <lineage>
        <taxon>Bacteria</taxon>
        <taxon>Pseudomonadati</taxon>
        <taxon>Pseudomonadota</taxon>
        <taxon>Gammaproteobacteria</taxon>
        <taxon>Oceanospirillales</taxon>
        <taxon>Oceanospirillaceae</taxon>
        <taxon>Nitrincola</taxon>
    </lineage>
</organism>
<evidence type="ECO:0000259" key="2">
    <source>
        <dbReference type="Pfam" id="PF02169"/>
    </source>
</evidence>
<proteinExistence type="predicted"/>
<evidence type="ECO:0000313" key="4">
    <source>
        <dbReference type="Proteomes" id="UP000019464"/>
    </source>
</evidence>
<keyword evidence="1" id="KW-0732">Signal</keyword>
<name>W9V7G2_9GAMM</name>
<evidence type="ECO:0000313" key="3">
    <source>
        <dbReference type="EMBL" id="EXJ12037.1"/>
    </source>
</evidence>
<gene>
    <name evidence="3" type="ORF">D791_00919</name>
</gene>
<dbReference type="RefSeq" id="WP_081763719.1">
    <property type="nucleotide sequence ID" value="NZ_AONB01000003.1"/>
</dbReference>
<dbReference type="PROSITE" id="PS51257">
    <property type="entry name" value="PROKAR_LIPOPROTEIN"/>
    <property type="match status" value="1"/>
</dbReference>
<keyword evidence="4" id="KW-1185">Reference proteome</keyword>
<accession>W9V7G2</accession>
<feature type="domain" description="Lipoprotein LPP20-like" evidence="2">
    <location>
        <begin position="77"/>
        <end position="142"/>
    </location>
</feature>
<reference evidence="4" key="1">
    <citation type="submission" date="2012-11" db="EMBL/GenBank/DDBJ databases">
        <authorList>
            <person name="Singh A."/>
            <person name="Pinnaka A.K."/>
            <person name="Vaidya B."/>
        </authorList>
    </citation>
    <scope>NUCLEOTIDE SEQUENCE [LARGE SCALE GENOMIC DNA]</scope>
    <source>
        <strain evidence="4">AK23</strain>
    </source>
</reference>
<reference evidence="3 4" key="2">
    <citation type="journal article" date="2015" name="Syst. Appl. Microbiol.">
        <title>Nitrincola nitratireducens sp. nov. isolated from a haloalkaline crater lake.</title>
        <authorList>
            <person name="Singh A."/>
            <person name="Vaidya B."/>
            <person name="Tanuku N.R."/>
            <person name="Pinnaka A.K."/>
        </authorList>
    </citation>
    <scope>NUCLEOTIDE SEQUENCE [LARGE SCALE GENOMIC DNA]</scope>
    <source>
        <strain evidence="3 4">AK23</strain>
    </source>
</reference>
<dbReference type="OrthoDB" id="7348506at2"/>
<dbReference type="AlphaFoldDB" id="W9V7G2"/>
<feature type="signal peptide" evidence="1">
    <location>
        <begin position="1"/>
        <end position="21"/>
    </location>
</feature>
<dbReference type="EMBL" id="AONB01000003">
    <property type="protein sequence ID" value="EXJ12037.1"/>
    <property type="molecule type" value="Genomic_DNA"/>
</dbReference>
<sequence length="189" mass="21047">MTNTFKLLLSALALSTLAGCAHQVPGCRTTACGDMIGSPDSSCVRSSRCDQLIIPDEQVLNVVGYGAPRNTFESAPQRRLMALRASEVDAYRKMAEQVSGVHIFGDTSVDNFVANHDRLRTRLNSFIQGATITHQEFQEDGVAITYMALKISRSELRRLLESERLYHTRGHGLIQGSAYRDTLYYAPRY</sequence>
<dbReference type="InterPro" id="IPR024952">
    <property type="entry name" value="LPP20-like_dom"/>
</dbReference>
<feature type="chain" id="PRO_5004930039" description="Lipoprotein LPP20-like domain-containing protein" evidence="1">
    <location>
        <begin position="22"/>
        <end position="189"/>
    </location>
</feature>
<dbReference type="Pfam" id="PF02169">
    <property type="entry name" value="LPP20"/>
    <property type="match status" value="1"/>
</dbReference>
<dbReference type="STRING" id="1229521.D791_00919"/>
<comment type="caution">
    <text evidence="3">The sequence shown here is derived from an EMBL/GenBank/DDBJ whole genome shotgun (WGS) entry which is preliminary data.</text>
</comment>
<dbReference type="Proteomes" id="UP000019464">
    <property type="component" value="Unassembled WGS sequence"/>
</dbReference>